<dbReference type="UniPathway" id="UPA00213"/>
<dbReference type="CDD" id="cd13959">
    <property type="entry name" value="PT_UbiA_COQ2"/>
    <property type="match status" value="1"/>
</dbReference>
<dbReference type="GO" id="GO:0006744">
    <property type="term" value="P:ubiquinone biosynthetic process"/>
    <property type="evidence" value="ECO:0007669"/>
    <property type="project" value="TreeGrafter"/>
</dbReference>
<evidence type="ECO:0000256" key="9">
    <source>
        <dbReference type="SAM" id="Phobius"/>
    </source>
</evidence>
<dbReference type="InterPro" id="IPR039653">
    <property type="entry name" value="Prenyltransferase"/>
</dbReference>
<evidence type="ECO:0000256" key="7">
    <source>
        <dbReference type="ARBA" id="ARBA00022989"/>
    </source>
</evidence>
<feature type="transmembrane region" description="Helical" evidence="9">
    <location>
        <begin position="236"/>
        <end position="256"/>
    </location>
</feature>
<keyword evidence="8 9" id="KW-0472">Membrane</keyword>
<keyword evidence="6 9" id="KW-0812">Transmembrane</keyword>
<name>A0A169X3B4_PENCH</name>
<feature type="transmembrane region" description="Helical" evidence="9">
    <location>
        <begin position="262"/>
        <end position="280"/>
    </location>
</feature>
<dbReference type="FunFam" id="1.10.357.140:FF:000008">
    <property type="entry name" value="4-hydroxybenzoate octaprenyltransferase"/>
    <property type="match status" value="1"/>
</dbReference>
<dbReference type="GO" id="GO:0016114">
    <property type="term" value="P:terpenoid biosynthetic process"/>
    <property type="evidence" value="ECO:0007669"/>
    <property type="project" value="UniProtKB-UniPathway"/>
</dbReference>
<dbReference type="Gene3D" id="1.20.120.1780">
    <property type="entry name" value="UbiA prenyltransferase"/>
    <property type="match status" value="1"/>
</dbReference>
<dbReference type="AlphaFoldDB" id="A0A169X3B4"/>
<comment type="subcellular location">
    <subcellularLocation>
        <location evidence="2">Membrane</location>
        <topology evidence="2">Multi-pass membrane protein</topology>
    </subcellularLocation>
</comment>
<feature type="transmembrane region" description="Helical" evidence="9">
    <location>
        <begin position="189"/>
        <end position="210"/>
    </location>
</feature>
<organism evidence="10">
    <name type="scientific">Penicillium chrysogenum</name>
    <name type="common">Penicillium notatum</name>
    <dbReference type="NCBI Taxonomy" id="5076"/>
    <lineage>
        <taxon>Eukaryota</taxon>
        <taxon>Fungi</taxon>
        <taxon>Dikarya</taxon>
        <taxon>Ascomycota</taxon>
        <taxon>Pezizomycotina</taxon>
        <taxon>Eurotiomycetes</taxon>
        <taxon>Eurotiomycetidae</taxon>
        <taxon>Eurotiales</taxon>
        <taxon>Aspergillaceae</taxon>
        <taxon>Penicillium</taxon>
        <taxon>Penicillium chrysogenum species complex</taxon>
    </lineage>
</organism>
<dbReference type="PANTHER" id="PTHR11048:SF39">
    <property type="entry name" value="POLYPRENYL TRANSFERASE AUSN"/>
    <property type="match status" value="1"/>
</dbReference>
<dbReference type="InterPro" id="IPR000537">
    <property type="entry name" value="UbiA_prenyltransferase"/>
</dbReference>
<feature type="transmembrane region" description="Helical" evidence="9">
    <location>
        <begin position="132"/>
        <end position="153"/>
    </location>
</feature>
<comment type="similarity">
    <text evidence="4">Belongs to the UbiA prenyltransferase family.</text>
</comment>
<dbReference type="Gene3D" id="1.10.357.140">
    <property type="entry name" value="UbiA prenyltransferase"/>
    <property type="match status" value="1"/>
</dbReference>
<gene>
    <name evidence="10" type="ORF">EN45_005360</name>
</gene>
<dbReference type="GO" id="GO:0140722">
    <property type="term" value="P:mycophenolic acid biosynthetic process"/>
    <property type="evidence" value="ECO:0007669"/>
    <property type="project" value="UniProtKB-ARBA"/>
</dbReference>
<feature type="transmembrane region" description="Helical" evidence="9">
    <location>
        <begin position="292"/>
        <end position="310"/>
    </location>
</feature>
<evidence type="ECO:0000256" key="3">
    <source>
        <dbReference type="ARBA" id="ARBA00004721"/>
    </source>
</evidence>
<comment type="cofactor">
    <cofactor evidence="1">
        <name>Mg(2+)</name>
        <dbReference type="ChEBI" id="CHEBI:18420"/>
    </cofactor>
</comment>
<evidence type="ECO:0000256" key="2">
    <source>
        <dbReference type="ARBA" id="ARBA00004141"/>
    </source>
</evidence>
<evidence type="ECO:0000313" key="10">
    <source>
        <dbReference type="EMBL" id="KZN90419.1"/>
    </source>
</evidence>
<evidence type="ECO:0000256" key="1">
    <source>
        <dbReference type="ARBA" id="ARBA00001946"/>
    </source>
</evidence>
<keyword evidence="5 10" id="KW-0808">Transferase</keyword>
<keyword evidence="7 9" id="KW-1133">Transmembrane helix</keyword>
<reference evidence="10" key="1">
    <citation type="journal article" date="2014" name="Genome Announc.">
        <title>Complete sequencing and chromosome-scale genome assembly of the industrial progenitor strain P2niaD18 from the penicillin producer Penicillium chrysogenum.</title>
        <authorList>
            <person name="Specht T."/>
            <person name="Dahlmann T.A."/>
            <person name="Zadra I."/>
            <person name="Kurnsteiner H."/>
            <person name="Kuck U."/>
        </authorList>
    </citation>
    <scope>NUCLEOTIDE SEQUENCE [LARGE SCALE GENOMIC DNA]</scope>
    <source>
        <strain evidence="10">P2niaD18</strain>
    </source>
</reference>
<evidence type="ECO:0000256" key="8">
    <source>
        <dbReference type="ARBA" id="ARBA00023136"/>
    </source>
</evidence>
<evidence type="ECO:0000256" key="4">
    <source>
        <dbReference type="ARBA" id="ARBA00005985"/>
    </source>
</evidence>
<protein>
    <submittedName>
        <fullName evidence="10">4-hydroxybenzoate geranyltransferase</fullName>
    </submittedName>
</protein>
<sequence>MTRRNEKEEVPPQGKILDLFHPGIAPYAELMRIHRLLGFYLNTSPYLVGVAFSASISSTKIPIAVLLHRAMLLSIWSIFLRSAGCVWDDLIDMDLDSQISRTKSRPLPRGAVSPSNALLLTVALFACGGTVLIFLPWACTVDCLIVTFFALSYPFGKRFTDYPQITLMNIGWAVPMAMHSLGLDPLSQMTPTVCMFLFIGSVIIMIDVIYSRQDTEEDLKVGVKSMAVRFRDSIQLLSYSLLCASTGFLAMAGVLTGLGLPFFVLSVGGHFCGFWVLLRATQVGKSSGVESYAKSAFFLATLFWLFGFMIEYCLRS</sequence>
<dbReference type="Pfam" id="PF01040">
    <property type="entry name" value="UbiA"/>
    <property type="match status" value="1"/>
</dbReference>
<dbReference type="EMBL" id="CM002798">
    <property type="protein sequence ID" value="KZN90419.1"/>
    <property type="molecule type" value="Genomic_DNA"/>
</dbReference>
<dbReference type="PANTHER" id="PTHR11048">
    <property type="entry name" value="PRENYLTRANSFERASES"/>
    <property type="match status" value="1"/>
</dbReference>
<evidence type="ECO:0000256" key="5">
    <source>
        <dbReference type="ARBA" id="ARBA00022679"/>
    </source>
</evidence>
<dbReference type="Proteomes" id="UP000076449">
    <property type="component" value="Chromosome I"/>
</dbReference>
<dbReference type="GO" id="GO:0005743">
    <property type="term" value="C:mitochondrial inner membrane"/>
    <property type="evidence" value="ECO:0007669"/>
    <property type="project" value="TreeGrafter"/>
</dbReference>
<accession>A0A169X3B4</accession>
<dbReference type="InterPro" id="IPR044878">
    <property type="entry name" value="UbiA_sf"/>
</dbReference>
<evidence type="ECO:0000256" key="6">
    <source>
        <dbReference type="ARBA" id="ARBA00022692"/>
    </source>
</evidence>
<proteinExistence type="inferred from homology"/>
<dbReference type="GO" id="GO:0008412">
    <property type="term" value="F:4-hydroxybenzoate polyprenyltransferase activity"/>
    <property type="evidence" value="ECO:0007669"/>
    <property type="project" value="TreeGrafter"/>
</dbReference>
<comment type="pathway">
    <text evidence="3">Secondary metabolite biosynthesis; terpenoid biosynthesis.</text>
</comment>